<proteinExistence type="predicted"/>
<dbReference type="InterPro" id="IPR011990">
    <property type="entry name" value="TPR-like_helical_dom_sf"/>
</dbReference>
<keyword evidence="1" id="KW-0812">Transmembrane</keyword>
<name>W4LGM3_9BACT</name>
<keyword evidence="1" id="KW-0472">Membrane</keyword>
<evidence type="ECO:0000313" key="2">
    <source>
        <dbReference type="EMBL" id="ETW97152.1"/>
    </source>
</evidence>
<accession>W4LGM3</accession>
<evidence type="ECO:0000313" key="3">
    <source>
        <dbReference type="Proteomes" id="UP000019140"/>
    </source>
</evidence>
<evidence type="ECO:0000256" key="1">
    <source>
        <dbReference type="SAM" id="Phobius"/>
    </source>
</evidence>
<dbReference type="AlphaFoldDB" id="W4LGM3"/>
<feature type="transmembrane region" description="Helical" evidence="1">
    <location>
        <begin position="55"/>
        <end position="76"/>
    </location>
</feature>
<dbReference type="HOGENOM" id="CLU_1479487_0_0_7"/>
<gene>
    <name evidence="2" type="ORF">ETSY2_45115</name>
</gene>
<dbReference type="Proteomes" id="UP000019140">
    <property type="component" value="Unassembled WGS sequence"/>
</dbReference>
<organism evidence="2 3">
    <name type="scientific">Candidatus Entotheonella gemina</name>
    <dbReference type="NCBI Taxonomy" id="1429439"/>
    <lineage>
        <taxon>Bacteria</taxon>
        <taxon>Pseudomonadati</taxon>
        <taxon>Nitrospinota/Tectimicrobiota group</taxon>
        <taxon>Candidatus Tectimicrobiota</taxon>
        <taxon>Candidatus Entotheonellia</taxon>
        <taxon>Candidatus Entotheonellales</taxon>
        <taxon>Candidatus Entotheonellaceae</taxon>
        <taxon>Candidatus Entotheonella</taxon>
    </lineage>
</organism>
<protein>
    <submittedName>
        <fullName evidence="2">Uncharacterized protein</fullName>
    </submittedName>
</protein>
<dbReference type="SUPFAM" id="SSF48452">
    <property type="entry name" value="TPR-like"/>
    <property type="match status" value="1"/>
</dbReference>
<reference evidence="2 3" key="1">
    <citation type="journal article" date="2014" name="Nature">
        <title>An environmental bacterial taxon with a large and distinct metabolic repertoire.</title>
        <authorList>
            <person name="Wilson M.C."/>
            <person name="Mori T."/>
            <person name="Ruckert C."/>
            <person name="Uria A.R."/>
            <person name="Helf M.J."/>
            <person name="Takada K."/>
            <person name="Gernert C."/>
            <person name="Steffens U.A."/>
            <person name="Heycke N."/>
            <person name="Schmitt S."/>
            <person name="Rinke C."/>
            <person name="Helfrich E.J."/>
            <person name="Brachmann A.O."/>
            <person name="Gurgui C."/>
            <person name="Wakimoto T."/>
            <person name="Kracht M."/>
            <person name="Crusemann M."/>
            <person name="Hentschel U."/>
            <person name="Abe I."/>
            <person name="Matsunaga S."/>
            <person name="Kalinowski J."/>
            <person name="Takeyama H."/>
            <person name="Piel J."/>
        </authorList>
    </citation>
    <scope>NUCLEOTIDE SEQUENCE [LARGE SCALE GENOMIC DNA]</scope>
    <source>
        <strain evidence="3">TSY2</strain>
    </source>
</reference>
<comment type="caution">
    <text evidence="2">The sequence shown here is derived from an EMBL/GenBank/DDBJ whole genome shotgun (WGS) entry which is preliminary data.</text>
</comment>
<keyword evidence="3" id="KW-1185">Reference proteome</keyword>
<sequence length="182" mass="20378">MTREPYIPHEDDSWDPDIASVIRTYVDPTQASPLFAAGVRARVAQHQHRSALSRLWVPVLATSLLLSLALNIYGFMERQNLLTNQQPNEQPSVTVTVTSHNAETVVDLTAELQAGNYAKLFEVADLVLTLKSDIPQAYRYRGLARARLGENKQADDDLRHVTSLGDMEAGPAWMAHNIQRFQ</sequence>
<dbReference type="Gene3D" id="1.25.40.10">
    <property type="entry name" value="Tetratricopeptide repeat domain"/>
    <property type="match status" value="1"/>
</dbReference>
<dbReference type="EMBL" id="AZHX01002094">
    <property type="protein sequence ID" value="ETW97152.1"/>
    <property type="molecule type" value="Genomic_DNA"/>
</dbReference>
<keyword evidence="1" id="KW-1133">Transmembrane helix</keyword>